<feature type="domain" description="Major facilitator superfamily (MFS) profile" evidence="6">
    <location>
        <begin position="16"/>
        <end position="383"/>
    </location>
</feature>
<proteinExistence type="predicted"/>
<evidence type="ECO:0000256" key="4">
    <source>
        <dbReference type="ARBA" id="ARBA00023136"/>
    </source>
</evidence>
<name>A0A1C2DY03_9PSED</name>
<dbReference type="PROSITE" id="PS50850">
    <property type="entry name" value="MFS"/>
    <property type="match status" value="1"/>
</dbReference>
<dbReference type="CDD" id="cd17393">
    <property type="entry name" value="MFS_MosC_like"/>
    <property type="match status" value="1"/>
</dbReference>
<evidence type="ECO:0000313" key="7">
    <source>
        <dbReference type="EMBL" id="OCX19638.1"/>
    </source>
</evidence>
<evidence type="ECO:0000256" key="5">
    <source>
        <dbReference type="SAM" id="Phobius"/>
    </source>
</evidence>
<keyword evidence="2 5" id="KW-0812">Transmembrane</keyword>
<dbReference type="GO" id="GO:0022857">
    <property type="term" value="F:transmembrane transporter activity"/>
    <property type="evidence" value="ECO:0007669"/>
    <property type="project" value="InterPro"/>
</dbReference>
<dbReference type="SUPFAM" id="SSF103473">
    <property type="entry name" value="MFS general substrate transporter"/>
    <property type="match status" value="1"/>
</dbReference>
<dbReference type="Proteomes" id="UP000095143">
    <property type="component" value="Unassembled WGS sequence"/>
</dbReference>
<protein>
    <submittedName>
        <fullName evidence="7">MFS transporter</fullName>
    </submittedName>
</protein>
<dbReference type="InterPro" id="IPR020846">
    <property type="entry name" value="MFS_dom"/>
</dbReference>
<evidence type="ECO:0000256" key="3">
    <source>
        <dbReference type="ARBA" id="ARBA00022989"/>
    </source>
</evidence>
<dbReference type="InterPro" id="IPR011701">
    <property type="entry name" value="MFS"/>
</dbReference>
<dbReference type="RefSeq" id="WP_065989436.1">
    <property type="nucleotide sequence ID" value="NZ_MDEN01000063.1"/>
</dbReference>
<feature type="transmembrane region" description="Helical" evidence="5">
    <location>
        <begin position="244"/>
        <end position="263"/>
    </location>
</feature>
<reference evidence="7 8" key="1">
    <citation type="submission" date="2016-08" db="EMBL/GenBank/DDBJ databases">
        <title>Whole genome sequence of Pseudomonas graminis strain UASWS1507, a potential biological control agent for agriculture.</title>
        <authorList>
            <person name="Crovadore J."/>
            <person name="Calmin G."/>
            <person name="Chablais R."/>
            <person name="Cochard B."/>
            <person name="Lefort F."/>
        </authorList>
    </citation>
    <scope>NUCLEOTIDE SEQUENCE [LARGE SCALE GENOMIC DNA]</scope>
    <source>
        <strain evidence="7 8">UASWS1507</strain>
    </source>
</reference>
<keyword evidence="3 5" id="KW-1133">Transmembrane helix</keyword>
<feature type="transmembrane region" description="Helical" evidence="5">
    <location>
        <begin position="333"/>
        <end position="354"/>
    </location>
</feature>
<feature type="transmembrane region" description="Helical" evidence="5">
    <location>
        <begin position="22"/>
        <end position="40"/>
    </location>
</feature>
<dbReference type="OrthoDB" id="9810941at2"/>
<feature type="transmembrane region" description="Helical" evidence="5">
    <location>
        <begin position="52"/>
        <end position="70"/>
    </location>
</feature>
<feature type="transmembrane region" description="Helical" evidence="5">
    <location>
        <begin position="110"/>
        <end position="131"/>
    </location>
</feature>
<organism evidence="7 8">
    <name type="scientific">Pseudomonas graminis</name>
    <dbReference type="NCBI Taxonomy" id="158627"/>
    <lineage>
        <taxon>Bacteria</taxon>
        <taxon>Pseudomonadati</taxon>
        <taxon>Pseudomonadota</taxon>
        <taxon>Gammaproteobacteria</taxon>
        <taxon>Pseudomonadales</taxon>
        <taxon>Pseudomonadaceae</taxon>
        <taxon>Pseudomonas</taxon>
    </lineage>
</organism>
<evidence type="ECO:0000256" key="1">
    <source>
        <dbReference type="ARBA" id="ARBA00004141"/>
    </source>
</evidence>
<feature type="transmembrane region" description="Helical" evidence="5">
    <location>
        <begin position="169"/>
        <end position="187"/>
    </location>
</feature>
<gene>
    <name evidence="7" type="ORF">BBI10_14715</name>
</gene>
<dbReference type="GO" id="GO:0016020">
    <property type="term" value="C:membrane"/>
    <property type="evidence" value="ECO:0007669"/>
    <property type="project" value="UniProtKB-SubCell"/>
</dbReference>
<sequence>MTSISTAAPVVPGRLEQFSTRIAFFVTGFSMSAWAPLVPYAKSRLGLDDAGLGLLLLCLGIGSIVSMPLAGAMTVRYGCRRLIVITGGIACVCLPLLATLSSVPLMVATLFVYGASMGALGCVTNIQAIIVERASGKTMMSGFHGLFSCGGILGAAGVSALLSVGVWPWLAMAFVALFIALALYKAAPHLLPYGSEPGGPAFAIPRGVVLFIGLMCFTVFLTEGAMLDWSAVFLSAQRGVEPSYAGFGYAVFALFMAIGRLCGDPIVRRLGVHKIILFGGLCAAAGMTVATLIPVWQAALCGYALVGIGCSNIVPVFYSAVGRQKTMPENVAVPAITTLGYIGILMGPAGIGFVAHLSSLGAAFMIIAVMLLGVAISGRFLRV</sequence>
<feature type="transmembrane region" description="Helical" evidence="5">
    <location>
        <begin position="275"/>
        <end position="296"/>
    </location>
</feature>
<dbReference type="Gene3D" id="1.20.1250.20">
    <property type="entry name" value="MFS general substrate transporter like domains"/>
    <property type="match status" value="2"/>
</dbReference>
<dbReference type="PANTHER" id="PTHR23514:SF13">
    <property type="entry name" value="INNER MEMBRANE PROTEIN YBJJ"/>
    <property type="match status" value="1"/>
</dbReference>
<feature type="transmembrane region" description="Helical" evidence="5">
    <location>
        <begin position="302"/>
        <end position="321"/>
    </location>
</feature>
<accession>A0A1C2DY03</accession>
<dbReference type="AlphaFoldDB" id="A0A1C2DY03"/>
<feature type="transmembrane region" description="Helical" evidence="5">
    <location>
        <begin position="82"/>
        <end position="104"/>
    </location>
</feature>
<evidence type="ECO:0000313" key="8">
    <source>
        <dbReference type="Proteomes" id="UP000095143"/>
    </source>
</evidence>
<dbReference type="EMBL" id="MDEN01000063">
    <property type="protein sequence ID" value="OCX19638.1"/>
    <property type="molecule type" value="Genomic_DNA"/>
</dbReference>
<comment type="caution">
    <text evidence="7">The sequence shown here is derived from an EMBL/GenBank/DDBJ whole genome shotgun (WGS) entry which is preliminary data.</text>
</comment>
<dbReference type="InterPro" id="IPR036259">
    <property type="entry name" value="MFS_trans_sf"/>
</dbReference>
<feature type="transmembrane region" description="Helical" evidence="5">
    <location>
        <begin position="360"/>
        <end position="381"/>
    </location>
</feature>
<dbReference type="InterPro" id="IPR051788">
    <property type="entry name" value="MFS_Transporter"/>
</dbReference>
<evidence type="ECO:0000256" key="2">
    <source>
        <dbReference type="ARBA" id="ARBA00022692"/>
    </source>
</evidence>
<keyword evidence="4 5" id="KW-0472">Membrane</keyword>
<evidence type="ECO:0000259" key="6">
    <source>
        <dbReference type="PROSITE" id="PS50850"/>
    </source>
</evidence>
<feature type="transmembrane region" description="Helical" evidence="5">
    <location>
        <begin position="208"/>
        <end position="232"/>
    </location>
</feature>
<comment type="subcellular location">
    <subcellularLocation>
        <location evidence="1">Membrane</location>
        <topology evidence="1">Multi-pass membrane protein</topology>
    </subcellularLocation>
</comment>
<feature type="transmembrane region" description="Helical" evidence="5">
    <location>
        <begin position="143"/>
        <end position="163"/>
    </location>
</feature>
<dbReference type="Pfam" id="PF07690">
    <property type="entry name" value="MFS_1"/>
    <property type="match status" value="1"/>
</dbReference>
<dbReference type="PANTHER" id="PTHR23514">
    <property type="entry name" value="BYPASS OF STOP CODON PROTEIN 6"/>
    <property type="match status" value="1"/>
</dbReference>